<gene>
    <name evidence="3" type="ORF">DSM19430T_01500</name>
</gene>
<feature type="chain" id="PRO_5029903140" description="SPOR domain-containing protein" evidence="1">
    <location>
        <begin position="25"/>
        <end position="420"/>
    </location>
</feature>
<feature type="signal peptide" evidence="1">
    <location>
        <begin position="1"/>
        <end position="24"/>
    </location>
</feature>
<organism evidence="3 4">
    <name type="scientific">Desulfovibrio psychrotolerans</name>
    <dbReference type="NCBI Taxonomy" id="415242"/>
    <lineage>
        <taxon>Bacteria</taxon>
        <taxon>Pseudomonadati</taxon>
        <taxon>Thermodesulfobacteriota</taxon>
        <taxon>Desulfovibrionia</taxon>
        <taxon>Desulfovibrionales</taxon>
        <taxon>Desulfovibrionaceae</taxon>
        <taxon>Desulfovibrio</taxon>
    </lineage>
</organism>
<evidence type="ECO:0000259" key="2">
    <source>
        <dbReference type="Pfam" id="PF05036"/>
    </source>
</evidence>
<name>A0A7J0BP53_9BACT</name>
<feature type="domain" description="SPOR" evidence="2">
    <location>
        <begin position="333"/>
        <end position="390"/>
    </location>
</feature>
<protein>
    <recommendedName>
        <fullName evidence="2">SPOR domain-containing protein</fullName>
    </recommendedName>
</protein>
<dbReference type="SUPFAM" id="SSF110997">
    <property type="entry name" value="Sporulation related repeat"/>
    <property type="match status" value="1"/>
</dbReference>
<reference evidence="3 4" key="1">
    <citation type="submission" date="2020-05" db="EMBL/GenBank/DDBJ databases">
        <title>Draft genome sequence of Desulfovibrio psychrotolerans JS1T.</title>
        <authorList>
            <person name="Ueno A."/>
            <person name="Tamazawa S."/>
            <person name="Tamamura S."/>
            <person name="Murakami T."/>
            <person name="Kiyama T."/>
            <person name="Inomata H."/>
            <person name="Amano Y."/>
            <person name="Miyakawa K."/>
            <person name="Tamaki H."/>
            <person name="Naganuma T."/>
            <person name="Kaneko K."/>
        </authorList>
    </citation>
    <scope>NUCLEOTIDE SEQUENCE [LARGE SCALE GENOMIC DNA]</scope>
    <source>
        <strain evidence="3 4">JS1</strain>
    </source>
</reference>
<evidence type="ECO:0000256" key="1">
    <source>
        <dbReference type="SAM" id="SignalP"/>
    </source>
</evidence>
<evidence type="ECO:0000313" key="4">
    <source>
        <dbReference type="Proteomes" id="UP000503820"/>
    </source>
</evidence>
<dbReference type="Proteomes" id="UP000503820">
    <property type="component" value="Unassembled WGS sequence"/>
</dbReference>
<dbReference type="Pfam" id="PF05036">
    <property type="entry name" value="SPOR"/>
    <property type="match status" value="1"/>
</dbReference>
<dbReference type="PROSITE" id="PS51257">
    <property type="entry name" value="PROKAR_LIPOPROTEIN"/>
    <property type="match status" value="1"/>
</dbReference>
<dbReference type="RefSeq" id="WP_174408187.1">
    <property type="nucleotide sequence ID" value="NZ_BLVP01000001.1"/>
</dbReference>
<comment type="caution">
    <text evidence="3">The sequence shown here is derived from an EMBL/GenBank/DDBJ whole genome shotgun (WGS) entry which is preliminary data.</text>
</comment>
<dbReference type="GO" id="GO:0042834">
    <property type="term" value="F:peptidoglycan binding"/>
    <property type="evidence" value="ECO:0007669"/>
    <property type="project" value="InterPro"/>
</dbReference>
<dbReference type="Gene3D" id="3.30.70.1070">
    <property type="entry name" value="Sporulation related repeat"/>
    <property type="match status" value="1"/>
</dbReference>
<dbReference type="InterPro" id="IPR007730">
    <property type="entry name" value="SPOR-like_dom"/>
</dbReference>
<accession>A0A7J0BP53</accession>
<dbReference type="InterPro" id="IPR036680">
    <property type="entry name" value="SPOR-like_sf"/>
</dbReference>
<evidence type="ECO:0000313" key="3">
    <source>
        <dbReference type="EMBL" id="GFM35466.1"/>
    </source>
</evidence>
<sequence length="420" mass="47524">MRRLIFLIVLMAFSLSLASGCKQAAKNVWKDTRRYYREYINTPATLKFQEADASAVEDKLATVYTPVGMALESFRRDMLAQDVFPTEAWVNDMFDRYPWLSGIAVVSPEGDMYMQRPSVSMKSLDFMPLFEEDEKISYRDMRAYAQDNPLGPEVYVGTPFFVDNEMKGMVVAHFDPRNLLHLCPSPARLVILSPTFTLWPGHYVMEETPLETVEWEKVLRRRSSDTESNKYGEFLWIAKYIGNLPLVFAASTDEYPIDPRQLEALAAPAPVRDVPTVPVPEPAAQETEEESSEFEIMAAPAPQQPAAADAAKAIRPAMSDTPEPAPLTKDIVWSVQIGAFHNPQYAQDRMNLLRTFGYSPCLMKLYDRHGQLWHVVQIADTPDKEEAFKHVKEFLGKGTGLDYNVGALDAGVVSRRKECF</sequence>
<proteinExistence type="predicted"/>
<keyword evidence="4" id="KW-1185">Reference proteome</keyword>
<dbReference type="EMBL" id="BLVP01000001">
    <property type="protein sequence ID" value="GFM35466.1"/>
    <property type="molecule type" value="Genomic_DNA"/>
</dbReference>
<dbReference type="AlphaFoldDB" id="A0A7J0BP53"/>
<keyword evidence="1" id="KW-0732">Signal</keyword>